<dbReference type="Proteomes" id="UP001596047">
    <property type="component" value="Unassembled WGS sequence"/>
</dbReference>
<proteinExistence type="predicted"/>
<comment type="caution">
    <text evidence="2">The sequence shown here is derived from an EMBL/GenBank/DDBJ whole genome shotgun (WGS) entry which is preliminary data.</text>
</comment>
<evidence type="ECO:0000256" key="1">
    <source>
        <dbReference type="SAM" id="Coils"/>
    </source>
</evidence>
<gene>
    <name evidence="2" type="ORF">ACFPYJ_09410</name>
</gene>
<keyword evidence="1" id="KW-0175">Coiled coil</keyword>
<dbReference type="EMBL" id="JBHSOW010000032">
    <property type="protein sequence ID" value="MFC5649344.1"/>
    <property type="molecule type" value="Genomic_DNA"/>
</dbReference>
<name>A0ABW0VX49_9BACL</name>
<evidence type="ECO:0000313" key="2">
    <source>
        <dbReference type="EMBL" id="MFC5649344.1"/>
    </source>
</evidence>
<dbReference type="RefSeq" id="WP_379187851.1">
    <property type="nucleotide sequence ID" value="NZ_JBHSOW010000032.1"/>
</dbReference>
<sequence>MPSSRPSLQEQLDQAKLVIAELQQDKERLTQELTRLRGMLRSGRLDTMSTKLKEALRE</sequence>
<accession>A0ABW0VX49</accession>
<protein>
    <submittedName>
        <fullName evidence="2">Uncharacterized protein</fullName>
    </submittedName>
</protein>
<reference evidence="3" key="1">
    <citation type="journal article" date="2019" name="Int. J. Syst. Evol. Microbiol.">
        <title>The Global Catalogue of Microorganisms (GCM) 10K type strain sequencing project: providing services to taxonomists for standard genome sequencing and annotation.</title>
        <authorList>
            <consortium name="The Broad Institute Genomics Platform"/>
            <consortium name="The Broad Institute Genome Sequencing Center for Infectious Disease"/>
            <person name="Wu L."/>
            <person name="Ma J."/>
        </authorList>
    </citation>
    <scope>NUCLEOTIDE SEQUENCE [LARGE SCALE GENOMIC DNA]</scope>
    <source>
        <strain evidence="3">CGMCC 1.3240</strain>
    </source>
</reference>
<feature type="coiled-coil region" evidence="1">
    <location>
        <begin position="5"/>
        <end position="39"/>
    </location>
</feature>
<organism evidence="2 3">
    <name type="scientific">Paenibacillus solisilvae</name>
    <dbReference type="NCBI Taxonomy" id="2486751"/>
    <lineage>
        <taxon>Bacteria</taxon>
        <taxon>Bacillati</taxon>
        <taxon>Bacillota</taxon>
        <taxon>Bacilli</taxon>
        <taxon>Bacillales</taxon>
        <taxon>Paenibacillaceae</taxon>
        <taxon>Paenibacillus</taxon>
    </lineage>
</organism>
<keyword evidence="3" id="KW-1185">Reference proteome</keyword>
<evidence type="ECO:0000313" key="3">
    <source>
        <dbReference type="Proteomes" id="UP001596047"/>
    </source>
</evidence>